<gene>
    <name evidence="1" type="ORF">GOODEAATRI_028283</name>
</gene>
<reference evidence="1 2" key="1">
    <citation type="submission" date="2021-06" db="EMBL/GenBank/DDBJ databases">
        <authorList>
            <person name="Palmer J.M."/>
        </authorList>
    </citation>
    <scope>NUCLEOTIDE SEQUENCE [LARGE SCALE GENOMIC DNA]</scope>
    <source>
        <strain evidence="1 2">GA_2019</strain>
        <tissue evidence="1">Muscle</tissue>
    </source>
</reference>
<comment type="caution">
    <text evidence="1">The sequence shown here is derived from an EMBL/GenBank/DDBJ whole genome shotgun (WGS) entry which is preliminary data.</text>
</comment>
<dbReference type="EMBL" id="JAHRIO010053862">
    <property type="protein sequence ID" value="MEQ2176472.1"/>
    <property type="molecule type" value="Genomic_DNA"/>
</dbReference>
<name>A0ABV0P1Z7_9TELE</name>
<evidence type="ECO:0000313" key="2">
    <source>
        <dbReference type="Proteomes" id="UP001476798"/>
    </source>
</evidence>
<proteinExistence type="predicted"/>
<evidence type="ECO:0000313" key="1">
    <source>
        <dbReference type="EMBL" id="MEQ2176472.1"/>
    </source>
</evidence>
<dbReference type="Proteomes" id="UP001476798">
    <property type="component" value="Unassembled WGS sequence"/>
</dbReference>
<accession>A0ABV0P1Z7</accession>
<sequence length="189" mass="20766">TRNRATPRAAAALTDRSLLSGCLPRSAGLQRCFLESDRSAALRSYSSSRRKNREAWAEVCLPLGGAAPGRAHRLSGKPSAGCGWVVIWNGSSRVTADGAPLYLSCLCPLTALQTELRAVPWLRLTDIRMEKHSVVTESHTPALRQPIRRLEPTSQERGDLQGPWMSWDLIFLMLKWGKAACVGMLSDLL</sequence>
<protein>
    <submittedName>
        <fullName evidence="1">Uncharacterized protein</fullName>
    </submittedName>
</protein>
<keyword evidence="2" id="KW-1185">Reference proteome</keyword>
<feature type="non-terminal residue" evidence="1">
    <location>
        <position position="1"/>
    </location>
</feature>
<organism evidence="1 2">
    <name type="scientific">Goodea atripinnis</name>
    <dbReference type="NCBI Taxonomy" id="208336"/>
    <lineage>
        <taxon>Eukaryota</taxon>
        <taxon>Metazoa</taxon>
        <taxon>Chordata</taxon>
        <taxon>Craniata</taxon>
        <taxon>Vertebrata</taxon>
        <taxon>Euteleostomi</taxon>
        <taxon>Actinopterygii</taxon>
        <taxon>Neopterygii</taxon>
        <taxon>Teleostei</taxon>
        <taxon>Neoteleostei</taxon>
        <taxon>Acanthomorphata</taxon>
        <taxon>Ovalentaria</taxon>
        <taxon>Atherinomorphae</taxon>
        <taxon>Cyprinodontiformes</taxon>
        <taxon>Goodeidae</taxon>
        <taxon>Goodea</taxon>
    </lineage>
</organism>